<dbReference type="InterPro" id="IPR002509">
    <property type="entry name" value="NODB_dom"/>
</dbReference>
<dbReference type="SUPFAM" id="SSF88713">
    <property type="entry name" value="Glycoside hydrolase/deacetylase"/>
    <property type="match status" value="1"/>
</dbReference>
<gene>
    <name evidence="4" type="ORF">GCM10010211_14780</name>
</gene>
<organism evidence="4 5">
    <name type="scientific">Streptomyces albospinus</name>
    <dbReference type="NCBI Taxonomy" id="285515"/>
    <lineage>
        <taxon>Bacteria</taxon>
        <taxon>Bacillati</taxon>
        <taxon>Actinomycetota</taxon>
        <taxon>Actinomycetes</taxon>
        <taxon>Kitasatosporales</taxon>
        <taxon>Streptomycetaceae</taxon>
        <taxon>Streptomyces</taxon>
    </lineage>
</organism>
<dbReference type="PANTHER" id="PTHR10587">
    <property type="entry name" value="GLYCOSYL TRANSFERASE-RELATED"/>
    <property type="match status" value="1"/>
</dbReference>
<dbReference type="InterPro" id="IPR011330">
    <property type="entry name" value="Glyco_hydro/deAcase_b/a-brl"/>
</dbReference>
<keyword evidence="2" id="KW-0812">Transmembrane</keyword>
<sequence length="265" mass="28284">MAGRFGTGRRFFGIESGIIGVTTAAVASLAVAGAFAFLQPGATAKAEADTVDAARKSAQPVRTAPVDPSISHASDRPGRSLNITIDDGPDPVWTPKVLAVLKKYDVKATFCMIGPQAKAHPDLVKKVVAGGHRLCDHTVNHNTAMDHRSEKYQSAQILDAQKMIEDAAGGAKVDYYRAPGGAFTPYSRKLAADHGMRPLGWNVDSKDFEGGSVAKIEATVRGELRNGPTVLFHDGGGNRARTVASLDRLLPWMKEQGYGFGFPKR</sequence>
<keyword evidence="2" id="KW-1133">Transmembrane helix</keyword>
<dbReference type="RefSeq" id="WP_229851975.1">
    <property type="nucleotide sequence ID" value="NZ_BMRP01000003.1"/>
</dbReference>
<dbReference type="GO" id="GO:0016787">
    <property type="term" value="F:hydrolase activity"/>
    <property type="evidence" value="ECO:0007669"/>
    <property type="project" value="UniProtKB-KW"/>
</dbReference>
<feature type="domain" description="NodB homology" evidence="3">
    <location>
        <begin position="79"/>
        <end position="261"/>
    </location>
</feature>
<proteinExistence type="predicted"/>
<evidence type="ECO:0000259" key="3">
    <source>
        <dbReference type="PROSITE" id="PS51677"/>
    </source>
</evidence>
<dbReference type="CDD" id="cd10917">
    <property type="entry name" value="CE4_NodB_like_6s_7s"/>
    <property type="match status" value="1"/>
</dbReference>
<keyword evidence="2" id="KW-0472">Membrane</keyword>
<evidence type="ECO:0000256" key="1">
    <source>
        <dbReference type="SAM" id="MobiDB-lite"/>
    </source>
</evidence>
<dbReference type="EMBL" id="BMRP01000003">
    <property type="protein sequence ID" value="GGU51198.1"/>
    <property type="molecule type" value="Genomic_DNA"/>
</dbReference>
<dbReference type="InterPro" id="IPR050248">
    <property type="entry name" value="Polysacc_deacetylase_ArnD"/>
</dbReference>
<evidence type="ECO:0000256" key="2">
    <source>
        <dbReference type="SAM" id="Phobius"/>
    </source>
</evidence>
<protein>
    <submittedName>
        <fullName evidence="4">Hydrolase</fullName>
    </submittedName>
</protein>
<comment type="caution">
    <text evidence="4">The sequence shown here is derived from an EMBL/GenBank/DDBJ whole genome shotgun (WGS) entry which is preliminary data.</text>
</comment>
<evidence type="ECO:0000313" key="5">
    <source>
        <dbReference type="Proteomes" id="UP000654471"/>
    </source>
</evidence>
<dbReference type="PROSITE" id="PS51677">
    <property type="entry name" value="NODB"/>
    <property type="match status" value="1"/>
</dbReference>
<feature type="transmembrane region" description="Helical" evidence="2">
    <location>
        <begin position="12"/>
        <end position="38"/>
    </location>
</feature>
<keyword evidence="4" id="KW-0378">Hydrolase</keyword>
<feature type="region of interest" description="Disordered" evidence="1">
    <location>
        <begin position="56"/>
        <end position="80"/>
    </location>
</feature>
<dbReference type="Proteomes" id="UP000654471">
    <property type="component" value="Unassembled WGS sequence"/>
</dbReference>
<evidence type="ECO:0000313" key="4">
    <source>
        <dbReference type="EMBL" id="GGU51198.1"/>
    </source>
</evidence>
<dbReference type="Gene3D" id="3.20.20.370">
    <property type="entry name" value="Glycoside hydrolase/deacetylase"/>
    <property type="match status" value="1"/>
</dbReference>
<name>A0ABQ2UU36_9ACTN</name>
<dbReference type="Pfam" id="PF01522">
    <property type="entry name" value="Polysacc_deac_1"/>
    <property type="match status" value="1"/>
</dbReference>
<reference evidence="5" key="1">
    <citation type="journal article" date="2019" name="Int. J. Syst. Evol. Microbiol.">
        <title>The Global Catalogue of Microorganisms (GCM) 10K type strain sequencing project: providing services to taxonomists for standard genome sequencing and annotation.</title>
        <authorList>
            <consortium name="The Broad Institute Genomics Platform"/>
            <consortium name="The Broad Institute Genome Sequencing Center for Infectious Disease"/>
            <person name="Wu L."/>
            <person name="Ma J."/>
        </authorList>
    </citation>
    <scope>NUCLEOTIDE SEQUENCE [LARGE SCALE GENOMIC DNA]</scope>
    <source>
        <strain evidence="5">JCM 3399</strain>
    </source>
</reference>
<keyword evidence="5" id="KW-1185">Reference proteome</keyword>
<accession>A0ABQ2UU36</accession>
<dbReference type="PANTHER" id="PTHR10587:SF137">
    <property type="entry name" value="4-DEOXY-4-FORMAMIDO-L-ARABINOSE-PHOSPHOUNDECAPRENOL DEFORMYLASE ARND-RELATED"/>
    <property type="match status" value="1"/>
</dbReference>